<reference evidence="2 4" key="1">
    <citation type="submission" date="2017-11" db="EMBL/GenBank/DDBJ databases">
        <title>The genome of Rhizophagus clarus HR1 reveals common genetic basis of auxotrophy among arbuscular mycorrhizal fungi.</title>
        <authorList>
            <person name="Kobayashi Y."/>
        </authorList>
    </citation>
    <scope>NUCLEOTIDE SEQUENCE [LARGE SCALE GENOMIC DNA]</scope>
    <source>
        <strain evidence="2 4">HR1</strain>
    </source>
</reference>
<feature type="region of interest" description="Disordered" evidence="1">
    <location>
        <begin position="585"/>
        <end position="605"/>
    </location>
</feature>
<comment type="caution">
    <text evidence="2">The sequence shown here is derived from an EMBL/GenBank/DDBJ whole genome shotgun (WGS) entry which is preliminary data.</text>
</comment>
<sequence length="910" mass="102158">MPGETSNSQSNFNKQEVSLYAHLYEKYVEIKNVDGTVEITPDKYNWHNGGVVLEYVDCRPQPTCSGKRILLRQNTASLWDDVLRINQDAGGTLTQEMAIQVESQLLLAMHPTIDLDPNSTLQGMKRYDPEDGPVEPVYRELKTRKRKLNSYELEQEAAKKAKKEQMMFMMDERHGREFKPTFKLLPYFKRNRNKVSTVGKGKQRADTEVEQGRGSTKKSGRKLVRQLRFERSFTDASDKTCKIFTLLNIYQDANGQHEAICHSLNEKDLRDEGKYNSFMQTINAMSESKEYKLDDSRATFRNELGNTEAYKAFIKSFVVLYSIDNNLKYDSERVDKVPVEMLTEVTTELTSPQTENKFDNMPPYEIIEFLCQQPDAGMTSSNEGVKDLSVADLYNAAAKKALQAKPLVNAPVNQDQNLMSPPQRRRNSQRRQTTTTQAQASTPNSQFLIQSGNQTPVQQQIPQAQIQPQVMTTSQSPSQRPIQSPALIQPNFPGQVPQSSTDGTRSIQQIPIAVPIQLPNTQMSLQPVQLMQGQGVQPNVRQGRPIGPVRIVQGIPNLTHAAQVNARSVTNQSVAQGTTIQNTITSPSMQKGVPIRRTTQGQSQQMNVPAQQTAPMNISPQANSSQMSQVTQINIQQPDPRVTQLNIQNQINQVQSAAQINIPTQVTDQINIQQTQTTPRINPGRVTPQINSHQARSTPQINIPAQVSDQMQTTPRINPARIPQANGTDQINVHILQMNQRMNPRIMQQTDQNVSVQRNNINRPPLNIQQQQLIQQQIAAMRMPGINTPNGFIRRPVMNMQGSMQGSMQQPFVQVGQSIIPIQGQLLPGQQQNGIGPQARPQIIRMANPIFIRQNMAAGVPMIQQQMAAQQLGVLNGGQWIFQQNQSQPLQQPQNPQNHWNSNGNANGKQ</sequence>
<name>A0A2Z6S3H3_9GLOM</name>
<protein>
    <submittedName>
        <fullName evidence="3">Spt20 family-domain-containing protein</fullName>
    </submittedName>
</protein>
<reference evidence="3" key="2">
    <citation type="submission" date="2019-10" db="EMBL/GenBank/DDBJ databases">
        <title>Conservation and host-specific expression of non-tandemly repeated heterogenous ribosome RNA gene in arbuscular mycorrhizal fungi.</title>
        <authorList>
            <person name="Maeda T."/>
            <person name="Kobayashi Y."/>
            <person name="Nakagawa T."/>
            <person name="Ezawa T."/>
            <person name="Yamaguchi K."/>
            <person name="Bino T."/>
            <person name="Nishimoto Y."/>
            <person name="Shigenobu S."/>
            <person name="Kawaguchi M."/>
        </authorList>
    </citation>
    <scope>NUCLEOTIDE SEQUENCE</scope>
    <source>
        <strain evidence="3">HR1</strain>
    </source>
</reference>
<feature type="region of interest" description="Disordered" evidence="1">
    <location>
        <begin position="407"/>
        <end position="503"/>
    </location>
</feature>
<dbReference type="AlphaFoldDB" id="A0A2Z6S3H3"/>
<feature type="compositionally biased region" description="Low complexity" evidence="1">
    <location>
        <begin position="454"/>
        <end position="485"/>
    </location>
</feature>
<dbReference type="Proteomes" id="UP000615446">
    <property type="component" value="Unassembled WGS sequence"/>
</dbReference>
<evidence type="ECO:0000313" key="3">
    <source>
        <dbReference type="EMBL" id="GES92731.1"/>
    </source>
</evidence>
<dbReference type="EMBL" id="BEXD01004264">
    <property type="protein sequence ID" value="GBC09011.1"/>
    <property type="molecule type" value="Genomic_DNA"/>
</dbReference>
<accession>A0A2Z6S3H3</accession>
<feature type="compositionally biased region" description="Low complexity" evidence="1">
    <location>
        <begin position="887"/>
        <end position="898"/>
    </location>
</feature>
<feature type="region of interest" description="Disordered" evidence="1">
    <location>
        <begin position="887"/>
        <end position="910"/>
    </location>
</feature>
<organism evidence="2 4">
    <name type="scientific">Rhizophagus clarus</name>
    <dbReference type="NCBI Taxonomy" id="94130"/>
    <lineage>
        <taxon>Eukaryota</taxon>
        <taxon>Fungi</taxon>
        <taxon>Fungi incertae sedis</taxon>
        <taxon>Mucoromycota</taxon>
        <taxon>Glomeromycotina</taxon>
        <taxon>Glomeromycetes</taxon>
        <taxon>Glomerales</taxon>
        <taxon>Glomeraceae</taxon>
        <taxon>Rhizophagus</taxon>
    </lineage>
</organism>
<evidence type="ECO:0000313" key="4">
    <source>
        <dbReference type="Proteomes" id="UP000247702"/>
    </source>
</evidence>
<feature type="compositionally biased region" description="Low complexity" evidence="1">
    <location>
        <begin position="430"/>
        <end position="446"/>
    </location>
</feature>
<dbReference type="STRING" id="94130.A0A2Z6S3H3"/>
<feature type="region of interest" description="Disordered" evidence="1">
    <location>
        <begin position="195"/>
        <end position="221"/>
    </location>
</feature>
<dbReference type="Proteomes" id="UP000247702">
    <property type="component" value="Unassembled WGS sequence"/>
</dbReference>
<dbReference type="OrthoDB" id="1932706at2759"/>
<keyword evidence="4" id="KW-1185">Reference proteome</keyword>
<proteinExistence type="predicted"/>
<evidence type="ECO:0000313" key="2">
    <source>
        <dbReference type="EMBL" id="GBC09011.1"/>
    </source>
</evidence>
<gene>
    <name evidence="3" type="ORF">RCL2_001949500</name>
    <name evidence="2" type="ORF">RclHR1_08540010</name>
</gene>
<evidence type="ECO:0000256" key="1">
    <source>
        <dbReference type="SAM" id="MobiDB-lite"/>
    </source>
</evidence>
<feature type="compositionally biased region" description="Polar residues" evidence="1">
    <location>
        <begin position="899"/>
        <end position="910"/>
    </location>
</feature>
<dbReference type="EMBL" id="BLAL01000216">
    <property type="protein sequence ID" value="GES92731.1"/>
    <property type="molecule type" value="Genomic_DNA"/>
</dbReference>